<dbReference type="GO" id="GO:0015562">
    <property type="term" value="F:efflux transmembrane transporter activity"/>
    <property type="evidence" value="ECO:0007669"/>
    <property type="project" value="InterPro"/>
</dbReference>
<comment type="caution">
    <text evidence="2">The sequence shown here is derived from an EMBL/GenBank/DDBJ whole genome shotgun (WGS) entry which is preliminary data.</text>
</comment>
<accession>A0A351R913</accession>
<gene>
    <name evidence="2" type="ORF">DCW48_02340</name>
</gene>
<proteinExistence type="inferred from homology"/>
<name>A0A351R913_9PROT</name>
<dbReference type="PANTHER" id="PTHR30203">
    <property type="entry name" value="OUTER MEMBRANE CATION EFFLUX PROTEIN"/>
    <property type="match status" value="1"/>
</dbReference>
<organism evidence="2 3">
    <name type="scientific">Methylotenera mobilis</name>
    <dbReference type="NCBI Taxonomy" id="359408"/>
    <lineage>
        <taxon>Bacteria</taxon>
        <taxon>Pseudomonadati</taxon>
        <taxon>Pseudomonadota</taxon>
        <taxon>Betaproteobacteria</taxon>
        <taxon>Nitrosomonadales</taxon>
        <taxon>Methylophilaceae</taxon>
        <taxon>Methylotenera</taxon>
    </lineage>
</organism>
<comment type="similarity">
    <text evidence="1">Belongs to the outer membrane factor (OMF) (TC 1.B.17) family.</text>
</comment>
<evidence type="ECO:0000256" key="1">
    <source>
        <dbReference type="ARBA" id="ARBA00007613"/>
    </source>
</evidence>
<dbReference type="Proteomes" id="UP000264313">
    <property type="component" value="Unassembled WGS sequence"/>
</dbReference>
<sequence length="481" mass="54451">MPFIFSKVRFHSLHTNLWFVCLPLTLSSCGFIDYIAKPIDQQAVIQKFENKRPDSDEFKQYLAYNNYHPDFFPITHWGLDELTYCSLYFHPSLDVARAQWRLAQTSQSSAGARPLPSVSGNYGKGNNANEDISPYTYSLSIDIPIETANKRNIRIENAEHLSESAKLQIAQTAWNLRTQVAATYYELLHNQAQLNVFAKELAYRQEIVDLYQKRHDLGLASKIELSHSKLLLQVTKAELNTQQQNKVMLTTKLANNLGLPLSYVTQMTLADSPSIDAVMRIAQKNLATDVQSKALLNRLDLRIALERYAMAESKLKLEIAKQYPNITISPSYTYEFGNKVWSLGLSSLMTIINKNKFAIAEANQLREVEAAQFESLQSSVINEAHSARAKLMQTQQSLADNKRLYALQQENTNRMQNLFSAGEIDRLELTMAKLEELSSEKNLVNASFQMHSAISNLENTLQQPLNEQGIQSSTLNAANTD</sequence>
<dbReference type="STRING" id="1132855.GCA_000384255_01260"/>
<dbReference type="PANTHER" id="PTHR30203:SF24">
    <property type="entry name" value="BLR4935 PROTEIN"/>
    <property type="match status" value="1"/>
</dbReference>
<dbReference type="PROSITE" id="PS51257">
    <property type="entry name" value="PROKAR_LIPOPROTEIN"/>
    <property type="match status" value="1"/>
</dbReference>
<dbReference type="InterPro" id="IPR003423">
    <property type="entry name" value="OMP_efflux"/>
</dbReference>
<evidence type="ECO:0000313" key="3">
    <source>
        <dbReference type="Proteomes" id="UP000264313"/>
    </source>
</evidence>
<dbReference type="Gene3D" id="1.20.1600.10">
    <property type="entry name" value="Outer membrane efflux proteins (OEP)"/>
    <property type="match status" value="1"/>
</dbReference>
<dbReference type="Pfam" id="PF02321">
    <property type="entry name" value="OEP"/>
    <property type="match status" value="1"/>
</dbReference>
<dbReference type="AlphaFoldDB" id="A0A351R913"/>
<reference evidence="2 3" key="1">
    <citation type="journal article" date="2018" name="Nat. Biotechnol.">
        <title>A standardized bacterial taxonomy based on genome phylogeny substantially revises the tree of life.</title>
        <authorList>
            <person name="Parks D.H."/>
            <person name="Chuvochina M."/>
            <person name="Waite D.W."/>
            <person name="Rinke C."/>
            <person name="Skarshewski A."/>
            <person name="Chaumeil P.A."/>
            <person name="Hugenholtz P."/>
        </authorList>
    </citation>
    <scope>NUCLEOTIDE SEQUENCE [LARGE SCALE GENOMIC DNA]</scope>
    <source>
        <strain evidence="2">UBA9958</strain>
    </source>
</reference>
<dbReference type="EMBL" id="DNAA01000055">
    <property type="protein sequence ID" value="HBA08534.1"/>
    <property type="molecule type" value="Genomic_DNA"/>
</dbReference>
<protein>
    <submittedName>
        <fullName evidence="2">TolC family protein</fullName>
    </submittedName>
</protein>
<dbReference type="SUPFAM" id="SSF56954">
    <property type="entry name" value="Outer membrane efflux proteins (OEP)"/>
    <property type="match status" value="1"/>
</dbReference>
<evidence type="ECO:0000313" key="2">
    <source>
        <dbReference type="EMBL" id="HBA08534.1"/>
    </source>
</evidence>
<dbReference type="InterPro" id="IPR010131">
    <property type="entry name" value="MdtP/NodT-like"/>
</dbReference>